<comment type="similarity">
    <text evidence="1">Belongs to the TCP11 family.</text>
</comment>
<proteinExistence type="evidence at transcript level"/>
<evidence type="ECO:0000313" key="2">
    <source>
        <dbReference type="EMBL" id="SVE73519.1"/>
    </source>
</evidence>
<accession>A0A4Y7M1E5</accession>
<dbReference type="GO" id="GO:0007165">
    <property type="term" value="P:signal transduction"/>
    <property type="evidence" value="ECO:0007669"/>
    <property type="project" value="TreeGrafter"/>
</dbReference>
<sequence length="428" mass="48282">MKAANSVSKMALAHDIAVDDDFHLEKVDLPSGSIQKTIKDIAHQAFWDLLKEEFEEDPPKYDRALTLLEEIKEWLLSLLLPHQTRTQQEIKDKLDTALIRQQIDAGTLDLHSYSQYIISLMARLCAPGRDDKIRELTATKDVIALYKGIFETLELMKIDMANFTIRMSRPHIAACSVEYERSKFEDYLKVTPDGLRNTRAWLHRNRKETSQPSVTSPSASTSVQTIPSVLVDAFMELLCWDSSHPWPETVAVDEQRFAEMRQKLKGIQILSSIVLVSLNRDIGLQQASPEFRNTVKEHAAVVLGDARTSEELEAVLPNVGAQVVEDVNKALKNQGAPELSEENKKLIIAEILALRDPGNRVMEIIHSRLMDFLKQVISNEVARPTQIPMGLSLFKSEIAGIAGRFARLVSHNRAVFAQHYANLIQEEA</sequence>
<dbReference type="PANTHER" id="PTHR12832:SF11">
    <property type="entry name" value="LD23868P"/>
    <property type="match status" value="1"/>
</dbReference>
<gene>
    <name evidence="2" type="primary">EOG090X04Z9</name>
</gene>
<dbReference type="Pfam" id="PF05794">
    <property type="entry name" value="Tcp11"/>
    <property type="match status" value="1"/>
</dbReference>
<dbReference type="PANTHER" id="PTHR12832">
    <property type="entry name" value="TESTIS-SPECIFIC PROTEIN PBS13 T-COMPLEX 11"/>
    <property type="match status" value="1"/>
</dbReference>
<protein>
    <submittedName>
        <fullName evidence="2">EOG090X04Z9</fullName>
    </submittedName>
</protein>
<dbReference type="InterPro" id="IPR008862">
    <property type="entry name" value="Tcp11"/>
</dbReference>
<reference evidence="2" key="1">
    <citation type="submission" date="2018-08" db="EMBL/GenBank/DDBJ databases">
        <authorList>
            <person name="Cornetti L."/>
        </authorList>
    </citation>
    <scope>NUCLEOTIDE SEQUENCE</scope>
    <source>
        <strain evidence="2">IL-KID-3b-11</strain>
    </source>
</reference>
<organism evidence="2">
    <name type="scientific">Daphnia atkinsoni</name>
    <dbReference type="NCBI Taxonomy" id="342845"/>
    <lineage>
        <taxon>Eukaryota</taxon>
        <taxon>Metazoa</taxon>
        <taxon>Ecdysozoa</taxon>
        <taxon>Arthropoda</taxon>
        <taxon>Crustacea</taxon>
        <taxon>Branchiopoda</taxon>
        <taxon>Diplostraca</taxon>
        <taxon>Cladocera</taxon>
        <taxon>Anomopoda</taxon>
        <taxon>Daphniidae</taxon>
        <taxon>Daphnia</taxon>
        <taxon>Daphnia atkinsoni group</taxon>
    </lineage>
</organism>
<name>A0A4Y7M1E5_9CRUS</name>
<dbReference type="EMBL" id="LR003900">
    <property type="protein sequence ID" value="SVE73519.1"/>
    <property type="molecule type" value="mRNA"/>
</dbReference>
<evidence type="ECO:0000256" key="1">
    <source>
        <dbReference type="ARBA" id="ARBA00010954"/>
    </source>
</evidence>
<dbReference type="AlphaFoldDB" id="A0A4Y7M1E5"/>